<keyword evidence="2" id="KW-1185">Reference proteome</keyword>
<dbReference type="AlphaFoldDB" id="A0AAW9Q3W5"/>
<organism evidence="1 2">
    <name type="scientific">Tumidithrix elongata BACA0141</name>
    <dbReference type="NCBI Taxonomy" id="2716417"/>
    <lineage>
        <taxon>Bacteria</taxon>
        <taxon>Bacillati</taxon>
        <taxon>Cyanobacteriota</taxon>
        <taxon>Cyanophyceae</taxon>
        <taxon>Pseudanabaenales</taxon>
        <taxon>Pseudanabaenaceae</taxon>
        <taxon>Tumidithrix</taxon>
        <taxon>Tumidithrix elongata</taxon>
    </lineage>
</organism>
<comment type="caution">
    <text evidence="1">The sequence shown here is derived from an EMBL/GenBank/DDBJ whole genome shotgun (WGS) entry which is preliminary data.</text>
</comment>
<gene>
    <name evidence="1" type="ORF">V2H45_15300</name>
</gene>
<evidence type="ECO:0000313" key="1">
    <source>
        <dbReference type="EMBL" id="MEE3718105.1"/>
    </source>
</evidence>
<name>A0AAW9Q3W5_9CYAN</name>
<sequence length="70" mass="8191">MPEIIEIPVELTHFRLPEAVQFRLQLLLDRQDAGERLSVSERQEAEGLVELAEFLSLLQLRSQRITKYNN</sequence>
<protein>
    <submittedName>
        <fullName evidence="1">Uncharacterized protein</fullName>
    </submittedName>
</protein>
<evidence type="ECO:0000313" key="2">
    <source>
        <dbReference type="Proteomes" id="UP001333818"/>
    </source>
</evidence>
<accession>A0AAW9Q3W5</accession>
<reference evidence="1" key="1">
    <citation type="submission" date="2024-01" db="EMBL/GenBank/DDBJ databases">
        <title>Bank of Algae and Cyanobacteria of the Azores (BACA) strain genomes.</title>
        <authorList>
            <person name="Luz R."/>
            <person name="Cordeiro R."/>
            <person name="Fonseca A."/>
            <person name="Goncalves V."/>
        </authorList>
    </citation>
    <scope>NUCLEOTIDE SEQUENCE</scope>
    <source>
        <strain evidence="1">BACA0141</strain>
    </source>
</reference>
<dbReference type="EMBL" id="JAZBJZ010000064">
    <property type="protein sequence ID" value="MEE3718105.1"/>
    <property type="molecule type" value="Genomic_DNA"/>
</dbReference>
<dbReference type="RefSeq" id="WP_330484536.1">
    <property type="nucleotide sequence ID" value="NZ_JAZBJZ010000064.1"/>
</dbReference>
<dbReference type="Proteomes" id="UP001333818">
    <property type="component" value="Unassembled WGS sequence"/>
</dbReference>
<proteinExistence type="predicted"/>